<dbReference type="RefSeq" id="WP_264586159.1">
    <property type="nucleotide sequence ID" value="NZ_JAOQNR010000005.1"/>
</dbReference>
<keyword evidence="3 7" id="KW-0812">Transmembrane</keyword>
<feature type="compositionally biased region" description="Pro residues" evidence="6">
    <location>
        <begin position="219"/>
        <end position="232"/>
    </location>
</feature>
<name>A0A6N8DJP9_RHOAC</name>
<dbReference type="Pfam" id="PF09335">
    <property type="entry name" value="VTT_dom"/>
    <property type="match status" value="1"/>
</dbReference>
<sequence length="232" mass="24760">MLIETLKPLIAQHAYAAVFCIVALESAGIPLPGETALVLAAVFAGATDLIDIRIVILLAAAGAILGDNLGFMAGRRYGLPLLLNYGHKIGLHDDRIKLGQYLFAHHGAKIVFFGRFIALLRIFAAFLAGVNRYGWGQFLFYNASGGIVWALVFGLGGYAFGEVFEHFAGPIGRIALGLAIVGLGALWWVIHTQEKKLTARAVEAYPGPLRGDEWTTEPPANPSPPGPAAGRD</sequence>
<evidence type="ECO:0000256" key="2">
    <source>
        <dbReference type="ARBA" id="ARBA00022475"/>
    </source>
</evidence>
<dbReference type="PANTHER" id="PTHR42709">
    <property type="entry name" value="ALKALINE PHOSPHATASE LIKE PROTEIN"/>
    <property type="match status" value="1"/>
</dbReference>
<evidence type="ECO:0000256" key="1">
    <source>
        <dbReference type="ARBA" id="ARBA00004651"/>
    </source>
</evidence>
<evidence type="ECO:0000256" key="7">
    <source>
        <dbReference type="SAM" id="Phobius"/>
    </source>
</evidence>
<evidence type="ECO:0000256" key="6">
    <source>
        <dbReference type="SAM" id="MobiDB-lite"/>
    </source>
</evidence>
<feature type="domain" description="VTT" evidence="8">
    <location>
        <begin position="31"/>
        <end position="158"/>
    </location>
</feature>
<dbReference type="PANTHER" id="PTHR42709:SF6">
    <property type="entry name" value="UNDECAPRENYL PHOSPHATE TRANSPORTER A"/>
    <property type="match status" value="1"/>
</dbReference>
<feature type="transmembrane region" description="Helical" evidence="7">
    <location>
        <begin position="171"/>
        <end position="190"/>
    </location>
</feature>
<dbReference type="InterPro" id="IPR051311">
    <property type="entry name" value="DedA_domain"/>
</dbReference>
<dbReference type="InterPro" id="IPR032816">
    <property type="entry name" value="VTT_dom"/>
</dbReference>
<gene>
    <name evidence="9" type="ORF">GJ654_06635</name>
</gene>
<feature type="transmembrane region" description="Helical" evidence="7">
    <location>
        <begin position="6"/>
        <end position="24"/>
    </location>
</feature>
<feature type="region of interest" description="Disordered" evidence="6">
    <location>
        <begin position="209"/>
        <end position="232"/>
    </location>
</feature>
<accession>A0A6N8DJP9</accession>
<dbReference type="GO" id="GO:0005886">
    <property type="term" value="C:plasma membrane"/>
    <property type="evidence" value="ECO:0007669"/>
    <property type="project" value="UniProtKB-SubCell"/>
</dbReference>
<feature type="transmembrane region" description="Helical" evidence="7">
    <location>
        <begin position="110"/>
        <end position="131"/>
    </location>
</feature>
<keyword evidence="4 7" id="KW-1133">Transmembrane helix</keyword>
<evidence type="ECO:0000313" key="10">
    <source>
        <dbReference type="Proteomes" id="UP000439113"/>
    </source>
</evidence>
<keyword evidence="5 7" id="KW-0472">Membrane</keyword>
<comment type="caution">
    <text evidence="9">The sequence shown here is derived from an EMBL/GenBank/DDBJ whole genome shotgun (WGS) entry which is preliminary data.</text>
</comment>
<evidence type="ECO:0000256" key="4">
    <source>
        <dbReference type="ARBA" id="ARBA00022989"/>
    </source>
</evidence>
<keyword evidence="2" id="KW-1003">Cell membrane</keyword>
<organism evidence="9 10">
    <name type="scientific">Rhodoblastus acidophilus</name>
    <name type="common">Rhodopseudomonas acidophila</name>
    <dbReference type="NCBI Taxonomy" id="1074"/>
    <lineage>
        <taxon>Bacteria</taxon>
        <taxon>Pseudomonadati</taxon>
        <taxon>Pseudomonadota</taxon>
        <taxon>Alphaproteobacteria</taxon>
        <taxon>Hyphomicrobiales</taxon>
        <taxon>Rhodoblastaceae</taxon>
        <taxon>Rhodoblastus</taxon>
    </lineage>
</organism>
<dbReference type="AlphaFoldDB" id="A0A6N8DJP9"/>
<evidence type="ECO:0000259" key="8">
    <source>
        <dbReference type="Pfam" id="PF09335"/>
    </source>
</evidence>
<dbReference type="Proteomes" id="UP000439113">
    <property type="component" value="Unassembled WGS sequence"/>
</dbReference>
<evidence type="ECO:0000313" key="9">
    <source>
        <dbReference type="EMBL" id="MTV30669.1"/>
    </source>
</evidence>
<proteinExistence type="predicted"/>
<feature type="transmembrane region" description="Helical" evidence="7">
    <location>
        <begin position="36"/>
        <end position="65"/>
    </location>
</feature>
<feature type="transmembrane region" description="Helical" evidence="7">
    <location>
        <begin position="138"/>
        <end position="159"/>
    </location>
</feature>
<protein>
    <submittedName>
        <fullName evidence="9">DedA family protein</fullName>
    </submittedName>
</protein>
<evidence type="ECO:0000256" key="5">
    <source>
        <dbReference type="ARBA" id="ARBA00023136"/>
    </source>
</evidence>
<evidence type="ECO:0000256" key="3">
    <source>
        <dbReference type="ARBA" id="ARBA00022692"/>
    </source>
</evidence>
<dbReference type="EMBL" id="WNKS01000004">
    <property type="protein sequence ID" value="MTV30669.1"/>
    <property type="molecule type" value="Genomic_DNA"/>
</dbReference>
<comment type="subcellular location">
    <subcellularLocation>
        <location evidence="1">Cell membrane</location>
        <topology evidence="1">Multi-pass membrane protein</topology>
    </subcellularLocation>
</comment>
<reference evidence="9 10" key="1">
    <citation type="submission" date="2019-11" db="EMBL/GenBank/DDBJ databases">
        <title>Whole-genome sequence of a Rhodoblastus acidophilus DSM 142.</title>
        <authorList>
            <person name="Kyndt J.A."/>
            <person name="Meyer T.E."/>
        </authorList>
    </citation>
    <scope>NUCLEOTIDE SEQUENCE [LARGE SCALE GENOMIC DNA]</scope>
    <source>
        <strain evidence="9 10">DSM 142</strain>
    </source>
</reference>